<keyword evidence="6 9" id="KW-1133">Transmembrane helix</keyword>
<comment type="function">
    <text evidence="9">Core subunit of the mitochondrial membrane respiratory chain NADH dehydrogenase (Complex I) which catalyzes electron transfer from NADH through the respiratory chain, using ubiquinone as an electron acceptor. Essential for the catalytic activity of complex I.</text>
</comment>
<evidence type="ECO:0000256" key="5">
    <source>
        <dbReference type="ARBA" id="ARBA00022692"/>
    </source>
</evidence>
<evidence type="ECO:0000256" key="1">
    <source>
        <dbReference type="ARBA" id="ARBA00004370"/>
    </source>
</evidence>
<gene>
    <name evidence="10" type="primary">ND3</name>
</gene>
<evidence type="ECO:0000256" key="9">
    <source>
        <dbReference type="RuleBase" id="RU003640"/>
    </source>
</evidence>
<evidence type="ECO:0000256" key="7">
    <source>
        <dbReference type="ARBA" id="ARBA00023136"/>
    </source>
</evidence>
<dbReference type="CTD" id="4537"/>
<evidence type="ECO:0000256" key="4">
    <source>
        <dbReference type="ARBA" id="ARBA00022448"/>
    </source>
</evidence>
<reference evidence="10" key="2">
    <citation type="journal article" date="2013" name="Sci. China Life Sci.">
        <title>Mitochondrial genome sequences of Artemia tibetiana and Artemia urmiana: assessing molecular changes for high plateau adaptation.</title>
        <authorList>
            <person name="Zhang H."/>
            <person name="Luo Q."/>
            <person name="Sun J."/>
            <person name="Liu F."/>
            <person name="Wu G."/>
            <person name="Yu J."/>
            <person name="Wang W."/>
        </authorList>
    </citation>
    <scope>NUCLEOTIDE SEQUENCE</scope>
</reference>
<feature type="transmembrane region" description="Helical" evidence="9">
    <location>
        <begin position="82"/>
        <end position="102"/>
    </location>
</feature>
<dbReference type="InterPro" id="IPR038430">
    <property type="entry name" value="NDAH_ubi_oxred_su3_sf"/>
</dbReference>
<sequence length="111" mass="12726">MILVWLTILIIVFVMLVLGVLVNKKTSLDREKSSPFECGFDPLNSSRTPFSIRFFVITLVFLIFDVEITLLLPVVFLNVSIMGTYLVVFFSFVLTIGLLYEWKEGALSWIK</sequence>
<dbReference type="GeneID" id="15822166"/>
<comment type="subcellular location">
    <subcellularLocation>
        <location evidence="1">Membrane</location>
    </subcellularLocation>
    <subcellularLocation>
        <location evidence="9">Mitochondrion membrane</location>
        <topology evidence="9">Multi-pass membrane protein</topology>
    </subcellularLocation>
</comment>
<evidence type="ECO:0000256" key="8">
    <source>
        <dbReference type="ARBA" id="ARBA00049551"/>
    </source>
</evidence>
<dbReference type="PANTHER" id="PTHR11058:SF9">
    <property type="entry name" value="NADH-UBIQUINONE OXIDOREDUCTASE CHAIN 3"/>
    <property type="match status" value="1"/>
</dbReference>
<protein>
    <recommendedName>
        <fullName evidence="3 9">NADH-ubiquinone oxidoreductase chain 3</fullName>
        <ecNumber evidence="9">7.1.1.2</ecNumber>
    </recommendedName>
</protein>
<dbReference type="InterPro" id="IPR000440">
    <property type="entry name" value="NADH_UbQ/plastoQ_OxRdtase_su3"/>
</dbReference>
<keyword evidence="9" id="KW-1278">Translocase</keyword>
<dbReference type="Gene3D" id="1.20.58.1610">
    <property type="entry name" value="NADH:ubiquinone/plastoquinone oxidoreductase, chain 3"/>
    <property type="match status" value="1"/>
</dbReference>
<dbReference type="EC" id="7.1.1.2" evidence="9"/>
<organism evidence="10">
    <name type="scientific">Artemia tibetiana</name>
    <dbReference type="NCBI Taxonomy" id="351233"/>
    <lineage>
        <taxon>Eukaryota</taxon>
        <taxon>Metazoa</taxon>
        <taxon>Ecdysozoa</taxon>
        <taxon>Arthropoda</taxon>
        <taxon>Crustacea</taxon>
        <taxon>Branchiopoda</taxon>
        <taxon>Anostraca</taxon>
        <taxon>Artemiidae</taxon>
        <taxon>Artemia</taxon>
    </lineage>
</organism>
<dbReference type="GO" id="GO:0030964">
    <property type="term" value="C:NADH dehydrogenase complex"/>
    <property type="evidence" value="ECO:0007669"/>
    <property type="project" value="TreeGrafter"/>
</dbReference>
<reference evidence="10" key="1">
    <citation type="submission" date="2012-04" db="EMBL/GenBank/DDBJ databases">
        <authorList>
            <person name="Xiao Z.H."/>
            <person name="Bin L.Q."/>
            <person name="Jing S."/>
        </authorList>
    </citation>
    <scope>NUCLEOTIDE SEQUENCE</scope>
</reference>
<dbReference type="EMBL" id="JQ975177">
    <property type="protein sequence ID" value="AFP72836.1"/>
    <property type="molecule type" value="Genomic_DNA"/>
</dbReference>
<geneLocation type="mitochondrion" evidence="10"/>
<keyword evidence="4 9" id="KW-0813">Transport</keyword>
<feature type="transmembrane region" description="Helical" evidence="9">
    <location>
        <begin position="54"/>
        <end position="76"/>
    </location>
</feature>
<keyword evidence="5 9" id="KW-0812">Transmembrane</keyword>
<dbReference type="AlphaFoldDB" id="M9NVV9"/>
<evidence type="ECO:0000256" key="3">
    <source>
        <dbReference type="ARBA" id="ARBA00021007"/>
    </source>
</evidence>
<feature type="transmembrane region" description="Helical" evidence="9">
    <location>
        <begin position="6"/>
        <end position="23"/>
    </location>
</feature>
<keyword evidence="7 9" id="KW-0472">Membrane</keyword>
<keyword evidence="9" id="KW-0520">NAD</keyword>
<evidence type="ECO:0000313" key="10">
    <source>
        <dbReference type="EMBL" id="AFP72836.1"/>
    </source>
</evidence>
<dbReference type="PANTHER" id="PTHR11058">
    <property type="entry name" value="NADH-UBIQUINONE OXIDOREDUCTASE CHAIN 3"/>
    <property type="match status" value="1"/>
</dbReference>
<keyword evidence="9" id="KW-0679">Respiratory chain</keyword>
<comment type="similarity">
    <text evidence="2 9">Belongs to the complex I subunit 3 family.</text>
</comment>
<evidence type="ECO:0000256" key="2">
    <source>
        <dbReference type="ARBA" id="ARBA00008472"/>
    </source>
</evidence>
<name>M9NVV9_9CRUS</name>
<proteinExistence type="inferred from homology"/>
<dbReference type="RefSeq" id="YP_008080712.1">
    <property type="nucleotide sequence ID" value="NC_021383.1"/>
</dbReference>
<dbReference type="GO" id="GO:0008137">
    <property type="term" value="F:NADH dehydrogenase (ubiquinone) activity"/>
    <property type="evidence" value="ECO:0007669"/>
    <property type="project" value="UniProtKB-UniRule"/>
</dbReference>
<dbReference type="Pfam" id="PF00507">
    <property type="entry name" value="Oxidored_q4"/>
    <property type="match status" value="1"/>
</dbReference>
<keyword evidence="9" id="KW-0249">Electron transport</keyword>
<evidence type="ECO:0000256" key="6">
    <source>
        <dbReference type="ARBA" id="ARBA00022989"/>
    </source>
</evidence>
<comment type="catalytic activity">
    <reaction evidence="8 9">
        <text>a ubiquinone + NADH + 5 H(+)(in) = a ubiquinol + NAD(+) + 4 H(+)(out)</text>
        <dbReference type="Rhea" id="RHEA:29091"/>
        <dbReference type="Rhea" id="RHEA-COMP:9565"/>
        <dbReference type="Rhea" id="RHEA-COMP:9566"/>
        <dbReference type="ChEBI" id="CHEBI:15378"/>
        <dbReference type="ChEBI" id="CHEBI:16389"/>
        <dbReference type="ChEBI" id="CHEBI:17976"/>
        <dbReference type="ChEBI" id="CHEBI:57540"/>
        <dbReference type="ChEBI" id="CHEBI:57945"/>
        <dbReference type="EC" id="7.1.1.2"/>
    </reaction>
</comment>
<accession>M9NVV9</accession>
<dbReference type="GO" id="GO:0031966">
    <property type="term" value="C:mitochondrial membrane"/>
    <property type="evidence" value="ECO:0007669"/>
    <property type="project" value="UniProtKB-SubCell"/>
</dbReference>
<keyword evidence="9 10" id="KW-0496">Mitochondrion</keyword>
<dbReference type="EMBL" id="JQ975178">
    <property type="protein sequence ID" value="AFP72849.1"/>
    <property type="molecule type" value="Genomic_DNA"/>
</dbReference>
<keyword evidence="9" id="KW-0830">Ubiquinone</keyword>